<proteinExistence type="predicted"/>
<dbReference type="OrthoDB" id="10397745at2759"/>
<evidence type="ECO:0000313" key="2">
    <source>
        <dbReference type="EMBL" id="PIC19378.1"/>
    </source>
</evidence>
<comment type="caution">
    <text evidence="2">The sequence shown here is derived from an EMBL/GenBank/DDBJ whole genome shotgun (WGS) entry which is preliminary data.</text>
</comment>
<keyword evidence="1" id="KW-0732">Signal</keyword>
<accession>A0A2G5SWM8</accession>
<evidence type="ECO:0008006" key="4">
    <source>
        <dbReference type="Google" id="ProtNLM"/>
    </source>
</evidence>
<evidence type="ECO:0000256" key="1">
    <source>
        <dbReference type="SAM" id="SignalP"/>
    </source>
</evidence>
<protein>
    <recommendedName>
        <fullName evidence="4">SH2 domain-containing protein</fullName>
    </recommendedName>
</protein>
<dbReference type="Proteomes" id="UP000230233">
    <property type="component" value="Chromosome X"/>
</dbReference>
<feature type="chain" id="PRO_5013714127" description="SH2 domain-containing protein" evidence="1">
    <location>
        <begin position="17"/>
        <end position="221"/>
    </location>
</feature>
<organism evidence="2 3">
    <name type="scientific">Caenorhabditis nigoni</name>
    <dbReference type="NCBI Taxonomy" id="1611254"/>
    <lineage>
        <taxon>Eukaryota</taxon>
        <taxon>Metazoa</taxon>
        <taxon>Ecdysozoa</taxon>
        <taxon>Nematoda</taxon>
        <taxon>Chromadorea</taxon>
        <taxon>Rhabditida</taxon>
        <taxon>Rhabditina</taxon>
        <taxon>Rhabditomorpha</taxon>
        <taxon>Rhabditoidea</taxon>
        <taxon>Rhabditidae</taxon>
        <taxon>Peloderinae</taxon>
        <taxon>Caenorhabditis</taxon>
    </lineage>
</organism>
<keyword evidence="3" id="KW-1185">Reference proteome</keyword>
<sequence length="221" mass="26470">MSLFWALLKWIFGTRFYRPLVEIDEDDEREPIEHPDHGELAMCDWPIDGQPICIVKTGSEGWINEMKKIRNRRKRQRTLDRLRHQDEVQRWMFNELNYYLAEHHLKMRGSHEGSFVVSTLPHPTNKVEQEQWKFFQPLKLWFVTRSLTGITDSVTILWLKRENFFTSSVVKGKRFPNITSLVHYIIEKKIKVGKEKWSTVLVDVFTPHEFFDSIRQKVVLV</sequence>
<dbReference type="AlphaFoldDB" id="A0A2G5SWM8"/>
<reference evidence="3" key="1">
    <citation type="submission" date="2017-10" db="EMBL/GenBank/DDBJ databases">
        <title>Rapid genome shrinkage in a self-fertile nematode reveals novel sperm competition proteins.</title>
        <authorList>
            <person name="Yin D."/>
            <person name="Schwarz E.M."/>
            <person name="Thomas C.G."/>
            <person name="Felde R.L."/>
            <person name="Korf I.F."/>
            <person name="Cutter A.D."/>
            <person name="Schartner C.M."/>
            <person name="Ralston E.J."/>
            <person name="Meyer B.J."/>
            <person name="Haag E.S."/>
        </authorList>
    </citation>
    <scope>NUCLEOTIDE SEQUENCE [LARGE SCALE GENOMIC DNA]</scope>
    <source>
        <strain evidence="3">JU1422</strain>
    </source>
</reference>
<dbReference type="EMBL" id="PDUG01000006">
    <property type="protein sequence ID" value="PIC19378.1"/>
    <property type="molecule type" value="Genomic_DNA"/>
</dbReference>
<evidence type="ECO:0000313" key="3">
    <source>
        <dbReference type="Proteomes" id="UP000230233"/>
    </source>
</evidence>
<feature type="signal peptide" evidence="1">
    <location>
        <begin position="1"/>
        <end position="16"/>
    </location>
</feature>
<name>A0A2G5SWM8_9PELO</name>
<gene>
    <name evidence="2" type="primary">Cnig_chr_X.g24952</name>
    <name evidence="2" type="ORF">B9Z55_024952</name>
</gene>